<protein>
    <submittedName>
        <fullName evidence="1">Uncharacterized protein</fullName>
    </submittedName>
</protein>
<dbReference type="AlphaFoldDB" id="L9U5U9"/>
<name>L9U5U9_9GAMM</name>
<accession>L9U5U9</accession>
<proteinExistence type="predicted"/>
<dbReference type="EMBL" id="AOPO01000023">
    <property type="protein sequence ID" value="ELY20244.1"/>
    <property type="molecule type" value="Genomic_DNA"/>
</dbReference>
<dbReference type="Proteomes" id="UP000011651">
    <property type="component" value="Unassembled WGS sequence"/>
</dbReference>
<gene>
    <name evidence="1" type="ORF">HALTITAN_3098</name>
</gene>
<evidence type="ECO:0000313" key="2">
    <source>
        <dbReference type="Proteomes" id="UP000011651"/>
    </source>
</evidence>
<comment type="caution">
    <text evidence="1">The sequence shown here is derived from an EMBL/GenBank/DDBJ whole genome shotgun (WGS) entry which is preliminary data.</text>
</comment>
<organism evidence="1 2">
    <name type="scientific">Vreelandella titanicae BH1</name>
    <dbReference type="NCBI Taxonomy" id="1204738"/>
    <lineage>
        <taxon>Bacteria</taxon>
        <taxon>Pseudomonadati</taxon>
        <taxon>Pseudomonadota</taxon>
        <taxon>Gammaproteobacteria</taxon>
        <taxon>Oceanospirillales</taxon>
        <taxon>Halomonadaceae</taxon>
        <taxon>Vreelandella</taxon>
    </lineage>
</organism>
<reference evidence="1 2" key="1">
    <citation type="journal article" date="2013" name="Genome Announc.">
        <title>Draft Genome of the Marine Gammaproteobacterium Halomonas titanicae.</title>
        <authorList>
            <person name="Sanchez-Porro C."/>
            <person name="de la Haba R.R."/>
            <person name="Cruz-Hernandez N."/>
            <person name="Gonzalez J.M."/>
            <person name="Reyes-Guirao C."/>
            <person name="Navarro-Sampedro L."/>
            <person name="Carballo M."/>
            <person name="Ventosa A."/>
        </authorList>
    </citation>
    <scope>NUCLEOTIDE SEQUENCE [LARGE SCALE GENOMIC DNA]</scope>
    <source>
        <strain evidence="1 2">BH1</strain>
    </source>
</reference>
<evidence type="ECO:0000313" key="1">
    <source>
        <dbReference type="EMBL" id="ELY20244.1"/>
    </source>
</evidence>
<sequence>MCISCAITCCVDCCGQSPAPRVATACSMTPPCSDCASCGPPSRRASASAHWRGCAGRWMRRTAMKLPRSLLCCVSSSNAGAKRWPIWKCSWPPCRPRRHSMRRVCHEQPRAHAGRDAQTVHRLPVGHAGRADLPLPPVHPRCRAGRHNRRCIPCRVLGHHGARFDRPVSSVTGAGVAGIQGKIMSASRPDGWTTAEGPSVRARARLSVRKADAGGGIRRLRQSMEGCHHECK</sequence>